<dbReference type="Proteomes" id="UP000828941">
    <property type="component" value="Chromosome 7"/>
</dbReference>
<name>A0ACB9N7Q3_BAUVA</name>
<sequence>MGEETHAATETDETFLTLQGQANIWNYMFSFADSMAQKSAVELRIPDIIHRHGEPISLTQIMAGISDAPSPDITCLARIMRLLVRRKIFSSHQAPGSGDTLYRLTHSSRWLLIESGSGSESSLAPMVLMENHPWATAPWHCLSQCVREGGFAFKKAHGIVIWEFASENSEFNKLLNDGMAYS</sequence>
<accession>A0ACB9N7Q3</accession>
<evidence type="ECO:0000313" key="2">
    <source>
        <dbReference type="Proteomes" id="UP000828941"/>
    </source>
</evidence>
<gene>
    <name evidence="1" type="ORF">L6164_016884</name>
</gene>
<proteinExistence type="predicted"/>
<protein>
    <submittedName>
        <fullName evidence="1">Uncharacterized protein</fullName>
    </submittedName>
</protein>
<reference evidence="1 2" key="1">
    <citation type="journal article" date="2022" name="DNA Res.">
        <title>Chromosomal-level genome assembly of the orchid tree Bauhinia variegata (Leguminosae; Cercidoideae) supports the allotetraploid origin hypothesis of Bauhinia.</title>
        <authorList>
            <person name="Zhong Y."/>
            <person name="Chen Y."/>
            <person name="Zheng D."/>
            <person name="Pang J."/>
            <person name="Liu Y."/>
            <person name="Luo S."/>
            <person name="Meng S."/>
            <person name="Qian L."/>
            <person name="Wei D."/>
            <person name="Dai S."/>
            <person name="Zhou R."/>
        </authorList>
    </citation>
    <scope>NUCLEOTIDE SEQUENCE [LARGE SCALE GENOMIC DNA]</scope>
    <source>
        <strain evidence="1">BV-YZ2020</strain>
    </source>
</reference>
<organism evidence="1 2">
    <name type="scientific">Bauhinia variegata</name>
    <name type="common">Purple orchid tree</name>
    <name type="synonym">Phanera variegata</name>
    <dbReference type="NCBI Taxonomy" id="167791"/>
    <lineage>
        <taxon>Eukaryota</taxon>
        <taxon>Viridiplantae</taxon>
        <taxon>Streptophyta</taxon>
        <taxon>Embryophyta</taxon>
        <taxon>Tracheophyta</taxon>
        <taxon>Spermatophyta</taxon>
        <taxon>Magnoliopsida</taxon>
        <taxon>eudicotyledons</taxon>
        <taxon>Gunneridae</taxon>
        <taxon>Pentapetalae</taxon>
        <taxon>rosids</taxon>
        <taxon>fabids</taxon>
        <taxon>Fabales</taxon>
        <taxon>Fabaceae</taxon>
        <taxon>Cercidoideae</taxon>
        <taxon>Cercideae</taxon>
        <taxon>Bauhiniinae</taxon>
        <taxon>Bauhinia</taxon>
    </lineage>
</organism>
<keyword evidence="2" id="KW-1185">Reference proteome</keyword>
<comment type="caution">
    <text evidence="1">The sequence shown here is derived from an EMBL/GenBank/DDBJ whole genome shotgun (WGS) entry which is preliminary data.</text>
</comment>
<evidence type="ECO:0000313" key="1">
    <source>
        <dbReference type="EMBL" id="KAI4331937.1"/>
    </source>
</evidence>
<dbReference type="EMBL" id="CM039432">
    <property type="protein sequence ID" value="KAI4331937.1"/>
    <property type="molecule type" value="Genomic_DNA"/>
</dbReference>